<accession>D1PQL8</accession>
<dbReference type="HOGENOM" id="CLU_147304_1_0_9"/>
<dbReference type="SMART" id="SM01078">
    <property type="entry name" value="CGGC"/>
    <property type="match status" value="1"/>
</dbReference>
<protein>
    <submittedName>
        <fullName evidence="2">CGGC domain protein</fullName>
    </submittedName>
</protein>
<keyword evidence="3" id="KW-1185">Reference proteome</keyword>
<comment type="caution">
    <text evidence="2">The sequence shown here is derived from an EMBL/GenBank/DDBJ whole genome shotgun (WGS) entry which is preliminary data.</text>
</comment>
<gene>
    <name evidence="2" type="ORF">SUBVAR_06687</name>
</gene>
<proteinExistence type="predicted"/>
<name>D1PQL8_9FIRM</name>
<sequence length="116" mass="12584">MKLGIIRCMQTEDYCPGSRDFKTIRERKGAFAGVDDIELVGFINCGGCPGKKVVLRANSLVSQGADTIAFASCIQKGTPIGYPCPFAKRMKDLVQNAVGDKVQILDYTHDAGPEQK</sequence>
<dbReference type="Pfam" id="PF08821">
    <property type="entry name" value="CGGC"/>
    <property type="match status" value="1"/>
</dbReference>
<dbReference type="Proteomes" id="UP000003438">
    <property type="component" value="Unassembled WGS sequence"/>
</dbReference>
<reference evidence="2" key="1">
    <citation type="submission" date="2009-12" db="EMBL/GenBank/DDBJ databases">
        <authorList>
            <person name="Weinstock G."/>
            <person name="Sodergren E."/>
            <person name="Clifton S."/>
            <person name="Fulton L."/>
            <person name="Fulton B."/>
            <person name="Courtney L."/>
            <person name="Fronick C."/>
            <person name="Harrison M."/>
            <person name="Strong C."/>
            <person name="Farmer C."/>
            <person name="Delahaunty K."/>
            <person name="Markovic C."/>
            <person name="Hall O."/>
            <person name="Minx P."/>
            <person name="Tomlinson C."/>
            <person name="Mitreva M."/>
            <person name="Nelson J."/>
            <person name="Hou S."/>
            <person name="Wollam A."/>
            <person name="Pepin K.H."/>
            <person name="Johnson M."/>
            <person name="Bhonagiri V."/>
            <person name="Nash W.E."/>
            <person name="Warren W."/>
            <person name="Chinwalla A."/>
            <person name="Mardis E.R."/>
            <person name="Wilson R.K."/>
        </authorList>
    </citation>
    <scope>NUCLEOTIDE SEQUENCE [LARGE SCALE GENOMIC DNA]</scope>
    <source>
        <strain evidence="2">DSM 15176</strain>
    </source>
</reference>
<evidence type="ECO:0000259" key="1">
    <source>
        <dbReference type="SMART" id="SM01078"/>
    </source>
</evidence>
<dbReference type="InterPro" id="IPR014925">
    <property type="entry name" value="CGGC_dom"/>
</dbReference>
<dbReference type="RefSeq" id="WP_007048046.1">
    <property type="nucleotide sequence ID" value="NZ_GG704770.1"/>
</dbReference>
<organism evidence="2 3">
    <name type="scientific">Subdoligranulum variabile DSM 15176</name>
    <dbReference type="NCBI Taxonomy" id="411471"/>
    <lineage>
        <taxon>Bacteria</taxon>
        <taxon>Bacillati</taxon>
        <taxon>Bacillota</taxon>
        <taxon>Clostridia</taxon>
        <taxon>Eubacteriales</taxon>
        <taxon>Oscillospiraceae</taxon>
        <taxon>Subdoligranulum</taxon>
    </lineage>
</organism>
<evidence type="ECO:0000313" key="3">
    <source>
        <dbReference type="Proteomes" id="UP000003438"/>
    </source>
</evidence>
<dbReference type="EMBL" id="ACBY02000047">
    <property type="protein sequence ID" value="EFB74998.1"/>
    <property type="molecule type" value="Genomic_DNA"/>
</dbReference>
<evidence type="ECO:0000313" key="2">
    <source>
        <dbReference type="EMBL" id="EFB74998.1"/>
    </source>
</evidence>
<dbReference type="OrthoDB" id="9792960at2"/>
<feature type="domain" description="CGGC" evidence="1">
    <location>
        <begin position="2"/>
        <end position="109"/>
    </location>
</feature>
<dbReference type="eggNOG" id="COG5561">
    <property type="taxonomic scope" value="Bacteria"/>
</dbReference>
<dbReference type="STRING" id="411471.SUBVAR_06687"/>
<dbReference type="AlphaFoldDB" id="D1PQL8"/>